<feature type="compositionally biased region" description="Basic residues" evidence="1">
    <location>
        <begin position="101"/>
        <end position="111"/>
    </location>
</feature>
<dbReference type="EMBL" id="JARHUD010000003">
    <property type="protein sequence ID" value="MDF2095637.1"/>
    <property type="molecule type" value="Genomic_DNA"/>
</dbReference>
<dbReference type="RefSeq" id="WP_275821251.1">
    <property type="nucleotide sequence ID" value="NZ_JARHUD010000003.1"/>
</dbReference>
<evidence type="ECO:0000313" key="2">
    <source>
        <dbReference type="EMBL" id="MDF2095637.1"/>
    </source>
</evidence>
<gene>
    <name evidence="2" type="ORF">P2G67_06575</name>
</gene>
<feature type="region of interest" description="Disordered" evidence="1">
    <location>
        <begin position="95"/>
        <end position="120"/>
    </location>
</feature>
<dbReference type="Proteomes" id="UP001215503">
    <property type="component" value="Unassembled WGS sequence"/>
</dbReference>
<name>A0ABT5YL89_9PROT</name>
<protein>
    <submittedName>
        <fullName evidence="2">Uncharacterized protein</fullName>
    </submittedName>
</protein>
<comment type="caution">
    <text evidence="2">The sequence shown here is derived from an EMBL/GenBank/DDBJ whole genome shotgun (WGS) entry which is preliminary data.</text>
</comment>
<evidence type="ECO:0000256" key="1">
    <source>
        <dbReference type="SAM" id="MobiDB-lite"/>
    </source>
</evidence>
<reference evidence="2 3" key="1">
    <citation type="submission" date="2023-03" db="EMBL/GenBank/DDBJ databases">
        <title>Fodinicurvata sp. CAU 1616 isolated from sea sendiment.</title>
        <authorList>
            <person name="Kim W."/>
        </authorList>
    </citation>
    <scope>NUCLEOTIDE SEQUENCE [LARGE SCALE GENOMIC DNA]</scope>
    <source>
        <strain evidence="2 3">CAU 1616</strain>
    </source>
</reference>
<organism evidence="2 3">
    <name type="scientific">Aquibaculum arenosum</name>
    <dbReference type="NCBI Taxonomy" id="3032591"/>
    <lineage>
        <taxon>Bacteria</taxon>
        <taxon>Pseudomonadati</taxon>
        <taxon>Pseudomonadota</taxon>
        <taxon>Alphaproteobacteria</taxon>
        <taxon>Rhodospirillales</taxon>
        <taxon>Rhodovibrionaceae</taxon>
        <taxon>Aquibaculum</taxon>
    </lineage>
</organism>
<keyword evidence="3" id="KW-1185">Reference proteome</keyword>
<sequence length="120" mass="12784">MSLHYASPLHHPDDPGGLIGEAFAMGADFPGPAEDLFLAWSLRLPIGCDSAAAAARLLQRYAPTDGETPGDACGRPIDACGRLAELLRQAAQGEALSYGRRPARRGRRGRQASRVTRDSD</sequence>
<evidence type="ECO:0000313" key="3">
    <source>
        <dbReference type="Proteomes" id="UP001215503"/>
    </source>
</evidence>
<accession>A0ABT5YL89</accession>
<proteinExistence type="predicted"/>